<dbReference type="EMBL" id="UINC01176921">
    <property type="protein sequence ID" value="SVD84283.1"/>
    <property type="molecule type" value="Genomic_DNA"/>
</dbReference>
<evidence type="ECO:0008006" key="3">
    <source>
        <dbReference type="Google" id="ProtNLM"/>
    </source>
</evidence>
<protein>
    <recommendedName>
        <fullName evidence="3">DUF962 domain-containing protein</fullName>
    </recommendedName>
</protein>
<reference evidence="2" key="1">
    <citation type="submission" date="2018-05" db="EMBL/GenBank/DDBJ databases">
        <authorList>
            <person name="Lanie J.A."/>
            <person name="Ng W.-L."/>
            <person name="Kazmierczak K.M."/>
            <person name="Andrzejewski T.M."/>
            <person name="Davidsen T.M."/>
            <person name="Wayne K.J."/>
            <person name="Tettelin H."/>
            <person name="Glass J.I."/>
            <person name="Rusch D."/>
            <person name="Podicherti R."/>
            <person name="Tsui H.-C.T."/>
            <person name="Winkler M.E."/>
        </authorList>
    </citation>
    <scope>NUCLEOTIDE SEQUENCE</scope>
</reference>
<name>A0A382YM14_9ZZZZ</name>
<feature type="transmembrane region" description="Helical" evidence="1">
    <location>
        <begin position="27"/>
        <end position="44"/>
    </location>
</feature>
<gene>
    <name evidence="2" type="ORF">METZ01_LOCUS437137</name>
</gene>
<dbReference type="PANTHER" id="PTHR34205">
    <property type="entry name" value="TRANSMEMBRANE PROTEIN"/>
    <property type="match status" value="1"/>
</dbReference>
<proteinExistence type="predicted"/>
<dbReference type="AlphaFoldDB" id="A0A382YM14"/>
<keyword evidence="1" id="KW-0472">Membrane</keyword>
<organism evidence="2">
    <name type="scientific">marine metagenome</name>
    <dbReference type="NCBI Taxonomy" id="408172"/>
    <lineage>
        <taxon>unclassified sequences</taxon>
        <taxon>metagenomes</taxon>
        <taxon>ecological metagenomes</taxon>
    </lineage>
</organism>
<keyword evidence="1" id="KW-1133">Transmembrane helix</keyword>
<accession>A0A382YM14</accession>
<dbReference type="Pfam" id="PF06127">
    <property type="entry name" value="Mpo1-like"/>
    <property type="match status" value="1"/>
</dbReference>
<evidence type="ECO:0000256" key="1">
    <source>
        <dbReference type="SAM" id="Phobius"/>
    </source>
</evidence>
<dbReference type="InterPro" id="IPR009305">
    <property type="entry name" value="Mpo1-like"/>
</dbReference>
<feature type="transmembrane region" description="Helical" evidence="1">
    <location>
        <begin position="50"/>
        <end position="70"/>
    </location>
</feature>
<keyword evidence="1" id="KW-0812">Transmembrane</keyword>
<evidence type="ECO:0000313" key="2">
    <source>
        <dbReference type="EMBL" id="SVD84283.1"/>
    </source>
</evidence>
<dbReference type="PANTHER" id="PTHR34205:SF2">
    <property type="entry name" value="DUF962 DOMAIN-CONTAINING PROTEIN"/>
    <property type="match status" value="1"/>
</dbReference>
<feature type="transmembrane region" description="Helical" evidence="1">
    <location>
        <begin position="77"/>
        <end position="97"/>
    </location>
</feature>
<sequence>MAEQRITSYREFWPVYVRQHGRPTTRLLHFIGTSGALALISMAAALPQPWFLLAAPFSGYFFAWTGHFLVEKNRPATFTYPFFSLIGDFHMYGLMWLGRMNAQAARHKSDA</sequence>